<accession>A0A917C6T0</accession>
<proteinExistence type="predicted"/>
<dbReference type="RefSeq" id="WP_188581049.1">
    <property type="nucleotide sequence ID" value="NZ_BMCT01000005.1"/>
</dbReference>
<organism evidence="1 2">
    <name type="scientific">Azorhizobium oxalatiphilum</name>
    <dbReference type="NCBI Taxonomy" id="980631"/>
    <lineage>
        <taxon>Bacteria</taxon>
        <taxon>Pseudomonadati</taxon>
        <taxon>Pseudomonadota</taxon>
        <taxon>Alphaproteobacteria</taxon>
        <taxon>Hyphomicrobiales</taxon>
        <taxon>Xanthobacteraceae</taxon>
        <taxon>Azorhizobium</taxon>
    </lineage>
</organism>
<comment type="caution">
    <text evidence="1">The sequence shown here is derived from an EMBL/GenBank/DDBJ whole genome shotgun (WGS) entry which is preliminary data.</text>
</comment>
<reference evidence="1" key="2">
    <citation type="submission" date="2020-09" db="EMBL/GenBank/DDBJ databases">
        <authorList>
            <person name="Sun Q."/>
            <person name="Sedlacek I."/>
        </authorList>
    </citation>
    <scope>NUCLEOTIDE SEQUENCE</scope>
    <source>
        <strain evidence="1">CCM 7897</strain>
    </source>
</reference>
<evidence type="ECO:0008006" key="3">
    <source>
        <dbReference type="Google" id="ProtNLM"/>
    </source>
</evidence>
<dbReference type="AlphaFoldDB" id="A0A917C6T0"/>
<name>A0A917C6T0_9HYPH</name>
<evidence type="ECO:0000313" key="2">
    <source>
        <dbReference type="Proteomes" id="UP000606044"/>
    </source>
</evidence>
<dbReference type="Proteomes" id="UP000606044">
    <property type="component" value="Unassembled WGS sequence"/>
</dbReference>
<gene>
    <name evidence="1" type="ORF">GCM10007301_35830</name>
</gene>
<dbReference type="EMBL" id="BMCT01000005">
    <property type="protein sequence ID" value="GGF72852.1"/>
    <property type="molecule type" value="Genomic_DNA"/>
</dbReference>
<keyword evidence="2" id="KW-1185">Reference proteome</keyword>
<evidence type="ECO:0000313" key="1">
    <source>
        <dbReference type="EMBL" id="GGF72852.1"/>
    </source>
</evidence>
<reference evidence="1" key="1">
    <citation type="journal article" date="2014" name="Int. J. Syst. Evol. Microbiol.">
        <title>Complete genome sequence of Corynebacterium casei LMG S-19264T (=DSM 44701T), isolated from a smear-ripened cheese.</title>
        <authorList>
            <consortium name="US DOE Joint Genome Institute (JGI-PGF)"/>
            <person name="Walter F."/>
            <person name="Albersmeier A."/>
            <person name="Kalinowski J."/>
            <person name="Ruckert C."/>
        </authorList>
    </citation>
    <scope>NUCLEOTIDE SEQUENCE</scope>
    <source>
        <strain evidence="1">CCM 7897</strain>
    </source>
</reference>
<protein>
    <recommendedName>
        <fullName evidence="3">DUF4089 domain-containing protein</fullName>
    </recommendedName>
</protein>
<sequence length="69" mass="7440">MSDFTPPPRLADEAVSDLLDAGIVAFSIPAEEAWRKEAFSYLRTIADAAQFVLSADLGDEAEPAAVFRP</sequence>